<dbReference type="PANTHER" id="PTHR30055">
    <property type="entry name" value="HTH-TYPE TRANSCRIPTIONAL REGULATOR RUTR"/>
    <property type="match status" value="1"/>
</dbReference>
<feature type="domain" description="HTH tetR-type" evidence="3">
    <location>
        <begin position="2"/>
        <end position="62"/>
    </location>
</feature>
<dbReference type="Proteomes" id="UP001252875">
    <property type="component" value="Unassembled WGS sequence"/>
</dbReference>
<dbReference type="SUPFAM" id="SSF46689">
    <property type="entry name" value="Homeodomain-like"/>
    <property type="match status" value="1"/>
</dbReference>
<comment type="caution">
    <text evidence="4">The sequence shown here is derived from an EMBL/GenBank/DDBJ whole genome shotgun (WGS) entry which is preliminary data.</text>
</comment>
<reference evidence="4 5" key="1">
    <citation type="submission" date="2023-03" db="EMBL/GenBank/DDBJ databases">
        <authorList>
            <person name="Shen W."/>
            <person name="Cai J."/>
        </authorList>
    </citation>
    <scope>NUCLEOTIDE SEQUENCE [LARGE SCALE GENOMIC DNA]</scope>
    <source>
        <strain evidence="4 5">D6-4</strain>
    </source>
</reference>
<dbReference type="InterPro" id="IPR050109">
    <property type="entry name" value="HTH-type_TetR-like_transc_reg"/>
</dbReference>
<accession>A0ABU3F321</accession>
<dbReference type="PROSITE" id="PS50977">
    <property type="entry name" value="HTH_TETR_2"/>
    <property type="match status" value="1"/>
</dbReference>
<dbReference type="InterPro" id="IPR001647">
    <property type="entry name" value="HTH_TetR"/>
</dbReference>
<dbReference type="EMBL" id="JARPYI010000010">
    <property type="protein sequence ID" value="MDT2601292.1"/>
    <property type="molecule type" value="Genomic_DNA"/>
</dbReference>
<dbReference type="PRINTS" id="PR00455">
    <property type="entry name" value="HTHTETR"/>
</dbReference>
<evidence type="ECO:0000313" key="5">
    <source>
        <dbReference type="Proteomes" id="UP001252875"/>
    </source>
</evidence>
<dbReference type="RefSeq" id="WP_311823151.1">
    <property type="nucleotide sequence ID" value="NZ_JARPYF010000009.1"/>
</dbReference>
<proteinExistence type="predicted"/>
<dbReference type="Gene3D" id="1.10.357.10">
    <property type="entry name" value="Tetracycline Repressor, domain 2"/>
    <property type="match status" value="2"/>
</dbReference>
<organism evidence="4 5">
    <name type="scientific">Enterococcus hulanensis</name>
    <dbReference type="NCBI Taxonomy" id="2559929"/>
    <lineage>
        <taxon>Bacteria</taxon>
        <taxon>Bacillati</taxon>
        <taxon>Bacillota</taxon>
        <taxon>Bacilli</taxon>
        <taxon>Lactobacillales</taxon>
        <taxon>Enterococcaceae</taxon>
        <taxon>Enterococcus</taxon>
    </lineage>
</organism>
<keyword evidence="5" id="KW-1185">Reference proteome</keyword>
<keyword evidence="1 2" id="KW-0238">DNA-binding</keyword>
<evidence type="ECO:0000259" key="3">
    <source>
        <dbReference type="PROSITE" id="PS50977"/>
    </source>
</evidence>
<feature type="DNA-binding region" description="H-T-H motif" evidence="2">
    <location>
        <begin position="25"/>
        <end position="44"/>
    </location>
</feature>
<dbReference type="PANTHER" id="PTHR30055:SF226">
    <property type="entry name" value="HTH-TYPE TRANSCRIPTIONAL REGULATOR PKSA"/>
    <property type="match status" value="1"/>
</dbReference>
<evidence type="ECO:0000313" key="4">
    <source>
        <dbReference type="EMBL" id="MDT2601292.1"/>
    </source>
</evidence>
<sequence>MKNRLDLIYEAASRLFINKGFARTQVRDIAREIGLSTGMIYQYFSGKKDILSFILKEAVNPGFFDHERQFPVTSGASGVFDHLEEEIKATFEKNQQDFDAHLKDQVTDYSLEEMLSDAFDVIANYAVSCLIIEHNEADLPELAHYYRDYRKRFFAQVQQYVDLYIEKNEFRKVENTFYTTRAIVESLAWWGMHVRYDAFETETDISPEKAKEVCLDLLLHAYQA</sequence>
<name>A0ABU3F321_9ENTE</name>
<evidence type="ECO:0000256" key="2">
    <source>
        <dbReference type="PROSITE-ProRule" id="PRU00335"/>
    </source>
</evidence>
<protein>
    <submittedName>
        <fullName evidence="4">Helix-turn-helix domain containing protein</fullName>
    </submittedName>
</protein>
<dbReference type="Pfam" id="PF00440">
    <property type="entry name" value="TetR_N"/>
    <property type="match status" value="1"/>
</dbReference>
<evidence type="ECO:0000256" key="1">
    <source>
        <dbReference type="ARBA" id="ARBA00023125"/>
    </source>
</evidence>
<gene>
    <name evidence="4" type="ORF">P7D85_16005</name>
</gene>
<dbReference type="InterPro" id="IPR009057">
    <property type="entry name" value="Homeodomain-like_sf"/>
</dbReference>